<dbReference type="Proteomes" id="UP001320209">
    <property type="component" value="Chromosome"/>
</dbReference>
<name>A0ABN6L357_9PROT</name>
<comment type="similarity">
    <text evidence="1">Belongs to the ros/MucR family.</text>
</comment>
<dbReference type="InterPro" id="IPR008807">
    <property type="entry name" value="ROS_MUCR"/>
</dbReference>
<proteinExistence type="inferred from homology"/>
<keyword evidence="3" id="KW-1185">Reference proteome</keyword>
<protein>
    <submittedName>
        <fullName evidence="2">MucR family transcriptional regulator</fullName>
    </submittedName>
</protein>
<organism evidence="2 3">
    <name type="scientific">Candidatus Hydrogenosomobacter endosymbioticus</name>
    <dbReference type="NCBI Taxonomy" id="2558174"/>
    <lineage>
        <taxon>Bacteria</taxon>
        <taxon>Pseudomonadati</taxon>
        <taxon>Pseudomonadota</taxon>
        <taxon>Alphaproteobacteria</taxon>
        <taxon>Holosporales</taxon>
        <taxon>Holosporaceae</taxon>
        <taxon>Candidatus Hydrogenosomobacter</taxon>
    </lineage>
</organism>
<dbReference type="RefSeq" id="WP_236865276.1">
    <property type="nucleotide sequence ID" value="NZ_AP025225.1"/>
</dbReference>
<dbReference type="Gene3D" id="1.10.10.1550">
    <property type="entry name" value="ROS/MUCR transcriptional regulator protein"/>
    <property type="match status" value="1"/>
</dbReference>
<dbReference type="Pfam" id="PF05443">
    <property type="entry name" value="ROS_MUCR"/>
    <property type="match status" value="1"/>
</dbReference>
<dbReference type="EMBL" id="AP025225">
    <property type="protein sequence ID" value="BDB95982.1"/>
    <property type="molecule type" value="Genomic_DNA"/>
</dbReference>
<evidence type="ECO:0000313" key="2">
    <source>
        <dbReference type="EMBL" id="BDB95982.1"/>
    </source>
</evidence>
<dbReference type="InterPro" id="IPR041920">
    <property type="entry name" value="ROS/MUCR_sf"/>
</dbReference>
<evidence type="ECO:0000313" key="3">
    <source>
        <dbReference type="Proteomes" id="UP001320209"/>
    </source>
</evidence>
<gene>
    <name evidence="2" type="ORF">HYD_1150</name>
</gene>
<accession>A0ABN6L357</accession>
<sequence length="152" mass="16747">MMQNSSPSLPKENEKVLEVLGSVVSAYLSNPGNAIPSSSIADVIHSVYATITNLDKSTQKKNIKQAPVPIEESVTPGYIICLEDGKKLKMLKRHLRTSYGLTPDSYRERWGLPVDYPMVAPDYAEKRSRLATQNGLGKTRARAYRRPASAVG</sequence>
<reference evidence="2" key="1">
    <citation type="submission" date="2021-10" db="EMBL/GenBank/DDBJ databases">
        <title>Genome Sequence of The Candidatus Hydrogeosomobacter endosymbioticus, an Intracellular Bacterial Symbiont of the Anaerobic Ciliate GW7.</title>
        <authorList>
            <person name="Shiohama Y."/>
            <person name="Shinzato N."/>
        </authorList>
    </citation>
    <scope>NUCLEOTIDE SEQUENCE [LARGE SCALE GENOMIC DNA]</scope>
    <source>
        <strain evidence="2">200920</strain>
    </source>
</reference>
<evidence type="ECO:0000256" key="1">
    <source>
        <dbReference type="ARBA" id="ARBA00007031"/>
    </source>
</evidence>